<evidence type="ECO:0000259" key="7">
    <source>
        <dbReference type="Pfam" id="PF07092"/>
    </source>
</evidence>
<sequence>MLVLWCHRNRTPVCIMSGDLMPIVHAVNEGFLDSPVADRNHSHRYEELMGESVSCPTCRGLGRVPRAEQDSLVALIPVNDKRLKPRRTCLWVAIAVFLTLLAGALTAFFLVPREVKLLSNNPNIHPYSVNISKNGNKSFVVMKFVNVYNCSNQNFYPISIKKLELTSYMFDSESTIVAHAYNRSELTVPMKSTKECSINVTMTFKHQFGYMATYCCDPRDWVHTFIMRFQSVITASYLGHTEEMSLVTYQNVDCYLESSKKQCAEFI</sequence>
<evidence type="ECO:0000259" key="8">
    <source>
        <dbReference type="Pfam" id="PF21002"/>
    </source>
</evidence>
<name>A0A1S3JH57_LINAN</name>
<evidence type="ECO:0000256" key="3">
    <source>
        <dbReference type="ARBA" id="ARBA00022692"/>
    </source>
</evidence>
<reference evidence="10" key="1">
    <citation type="submission" date="2025-08" db="UniProtKB">
        <authorList>
            <consortium name="RefSeq"/>
        </authorList>
    </citation>
    <scope>IDENTIFICATION</scope>
    <source>
        <tissue evidence="10">Gonads</tissue>
    </source>
</reference>
<feature type="domain" description="Transmembrane protein 106 N-terminal" evidence="8">
    <location>
        <begin position="45"/>
        <end position="88"/>
    </location>
</feature>
<dbReference type="GO" id="GO:0012505">
    <property type="term" value="C:endomembrane system"/>
    <property type="evidence" value="ECO:0007669"/>
    <property type="project" value="UniProtKB-SubCell"/>
</dbReference>
<dbReference type="GeneID" id="106173195"/>
<evidence type="ECO:0000313" key="9">
    <source>
        <dbReference type="Proteomes" id="UP000085678"/>
    </source>
</evidence>
<accession>A0A1S3JH57</accession>
<proteinExistence type="inferred from homology"/>
<dbReference type="Pfam" id="PF21002">
    <property type="entry name" value="TMEM106_N"/>
    <property type="match status" value="1"/>
</dbReference>
<dbReference type="InterPro" id="IPR048511">
    <property type="entry name" value="TMEM106_N"/>
</dbReference>
<dbReference type="InterPro" id="IPR009790">
    <property type="entry name" value="TMEM106"/>
</dbReference>
<keyword evidence="3 6" id="KW-0812">Transmembrane</keyword>
<evidence type="ECO:0000256" key="6">
    <source>
        <dbReference type="SAM" id="Phobius"/>
    </source>
</evidence>
<evidence type="ECO:0000256" key="4">
    <source>
        <dbReference type="ARBA" id="ARBA00022989"/>
    </source>
</evidence>
<dbReference type="AlphaFoldDB" id="A0A1S3JH57"/>
<evidence type="ECO:0000256" key="1">
    <source>
        <dbReference type="ARBA" id="ARBA00004308"/>
    </source>
</evidence>
<comment type="subcellular location">
    <subcellularLocation>
        <location evidence="1">Endomembrane system</location>
    </subcellularLocation>
</comment>
<protein>
    <submittedName>
        <fullName evidence="10">Transmembrane protein 106B isoform X3</fullName>
    </submittedName>
</protein>
<feature type="domain" description="Transmembrane protein 106 C-terminal" evidence="7">
    <location>
        <begin position="128"/>
        <end position="256"/>
    </location>
</feature>
<keyword evidence="4 6" id="KW-1133">Transmembrane helix</keyword>
<evidence type="ECO:0000313" key="10">
    <source>
        <dbReference type="RefSeq" id="XP_013409693.1"/>
    </source>
</evidence>
<evidence type="ECO:0000256" key="5">
    <source>
        <dbReference type="ARBA" id="ARBA00023136"/>
    </source>
</evidence>
<dbReference type="InterPro" id="IPR048509">
    <property type="entry name" value="TMEM106_C"/>
</dbReference>
<comment type="similarity">
    <text evidence="2">Belongs to the TMEM106 family.</text>
</comment>
<dbReference type="RefSeq" id="XP_013409693.1">
    <property type="nucleotide sequence ID" value="XM_013554239.1"/>
</dbReference>
<gene>
    <name evidence="10" type="primary">LOC106173195</name>
</gene>
<feature type="transmembrane region" description="Helical" evidence="6">
    <location>
        <begin position="89"/>
        <end position="111"/>
    </location>
</feature>
<organism evidence="9 10">
    <name type="scientific">Lingula anatina</name>
    <name type="common">Brachiopod</name>
    <name type="synonym">Lingula unguis</name>
    <dbReference type="NCBI Taxonomy" id="7574"/>
    <lineage>
        <taxon>Eukaryota</taxon>
        <taxon>Metazoa</taxon>
        <taxon>Spiralia</taxon>
        <taxon>Lophotrochozoa</taxon>
        <taxon>Brachiopoda</taxon>
        <taxon>Linguliformea</taxon>
        <taxon>Lingulata</taxon>
        <taxon>Lingulida</taxon>
        <taxon>Linguloidea</taxon>
        <taxon>Lingulidae</taxon>
        <taxon>Lingula</taxon>
    </lineage>
</organism>
<dbReference type="PANTHER" id="PTHR28556">
    <property type="entry name" value="TRANSMEMBRANE PROTEIN 106B"/>
    <property type="match status" value="1"/>
</dbReference>
<dbReference type="Proteomes" id="UP000085678">
    <property type="component" value="Unplaced"/>
</dbReference>
<evidence type="ECO:0000256" key="2">
    <source>
        <dbReference type="ARBA" id="ARBA00008111"/>
    </source>
</evidence>
<dbReference type="PANTHER" id="PTHR28556:SF4">
    <property type="entry name" value="TRANSMEMBRANE PROTEIN 106A"/>
    <property type="match status" value="1"/>
</dbReference>
<dbReference type="OrthoDB" id="508875at2759"/>
<dbReference type="Pfam" id="PF07092">
    <property type="entry name" value="TMEM106"/>
    <property type="match status" value="1"/>
</dbReference>
<keyword evidence="9" id="KW-1185">Reference proteome</keyword>
<keyword evidence="5 6" id="KW-0472">Membrane</keyword>